<proteinExistence type="predicted"/>
<sequence>MGCRVRTLSTAFSSTVGHEPTVSSSSQSHVPMTLRDYANEISGLGKQVDVRLEIILAELYGNGLDPRHDVLIHAAGLFARSYRRDVGRTEVGQSNCLERAGDQTDQMHEPPLTDTESRDYLNIEVHRDGLYDYLPEGLFHQPTTLARDQREVFEDFDEQARRIRAARRFFQPIEQEFYLQRLLIELEGRKYQLTEENITRYNGGDMLRDFWGLPSDLLDTRQLANLLHLLPIAYQISTDTVLIKSVLELLLNVPVQLQMGPPLSYVIELAPGDVPAPNELCRAELGNFSLDGLYQDTMPTYELTIGPLTTDQLTDFLAGGRNRTILDLLIGYFLPTESDILKHFITNDADRFLVLAENEPTSVLGMASYI</sequence>
<evidence type="ECO:0000313" key="1">
    <source>
        <dbReference type="EMBL" id="CCH54958.1"/>
    </source>
</evidence>
<dbReference type="eggNOG" id="COG3520">
    <property type="taxonomic scope" value="Bacteria"/>
</dbReference>
<comment type="caution">
    <text evidence="1">The sequence shown here is derived from an EMBL/GenBank/DDBJ whole genome shotgun (WGS) entry which is preliminary data.</text>
</comment>
<dbReference type="Proteomes" id="UP000009309">
    <property type="component" value="Unassembled WGS sequence"/>
</dbReference>
<protein>
    <submittedName>
        <fullName evidence="1">Uncharacterized protein</fullName>
    </submittedName>
</protein>
<keyword evidence="2" id="KW-1185">Reference proteome</keyword>
<accession>I2GM32</accession>
<gene>
    <name evidence="1" type="ORF">BN8_04182</name>
</gene>
<evidence type="ECO:0000313" key="2">
    <source>
        <dbReference type="Proteomes" id="UP000009309"/>
    </source>
</evidence>
<dbReference type="EMBL" id="CAIT01000007">
    <property type="protein sequence ID" value="CCH54958.1"/>
    <property type="molecule type" value="Genomic_DNA"/>
</dbReference>
<organism evidence="1 2">
    <name type="scientific">Fibrisoma limi BUZ 3</name>
    <dbReference type="NCBI Taxonomy" id="1185876"/>
    <lineage>
        <taxon>Bacteria</taxon>
        <taxon>Pseudomonadati</taxon>
        <taxon>Bacteroidota</taxon>
        <taxon>Cytophagia</taxon>
        <taxon>Cytophagales</taxon>
        <taxon>Spirosomataceae</taxon>
        <taxon>Fibrisoma</taxon>
    </lineage>
</organism>
<dbReference type="AlphaFoldDB" id="I2GM32"/>
<name>I2GM32_9BACT</name>
<dbReference type="STRING" id="1185876.BN8_04182"/>
<reference evidence="1 2" key="1">
    <citation type="journal article" date="2012" name="J. Bacteriol.">
        <title>Genome Sequence of the Filamentous Bacterium Fibrisoma limi BUZ 3T.</title>
        <authorList>
            <person name="Filippini M."/>
            <person name="Qi W."/>
            <person name="Jaenicke S."/>
            <person name="Goesmann A."/>
            <person name="Smits T.H."/>
            <person name="Bagheri H.C."/>
        </authorList>
    </citation>
    <scope>NUCLEOTIDE SEQUENCE [LARGE SCALE GENOMIC DNA]</scope>
    <source>
        <strain evidence="2">BUZ 3T</strain>
    </source>
</reference>